<accession>A0A841PJX1</accession>
<keyword evidence="3" id="KW-1185">Reference proteome</keyword>
<keyword evidence="1" id="KW-1133">Transmembrane helix</keyword>
<dbReference type="AlphaFoldDB" id="A0A841PJX1"/>
<sequence length="59" mass="6403">MTSFMTWVLTFVPGFIGTGIDTGPATTPHEGDPFVVISLGVLSFITIVYFIVSMFKDNS</sequence>
<evidence type="ECO:0000313" key="2">
    <source>
        <dbReference type="EMBL" id="MBB6449080.1"/>
    </source>
</evidence>
<dbReference type="Proteomes" id="UP000568839">
    <property type="component" value="Unassembled WGS sequence"/>
</dbReference>
<reference evidence="2 3" key="1">
    <citation type="submission" date="2020-08" db="EMBL/GenBank/DDBJ databases">
        <title>Genomic Encyclopedia of Type Strains, Phase IV (KMG-IV): sequencing the most valuable type-strain genomes for metagenomic binning, comparative biology and taxonomic classification.</title>
        <authorList>
            <person name="Goeker M."/>
        </authorList>
    </citation>
    <scope>NUCLEOTIDE SEQUENCE [LARGE SCALE GENOMIC DNA]</scope>
    <source>
        <strain evidence="2 3">DSM 21769</strain>
    </source>
</reference>
<evidence type="ECO:0000313" key="3">
    <source>
        <dbReference type="Proteomes" id="UP000568839"/>
    </source>
</evidence>
<name>A0A841PJX1_9BACL</name>
<dbReference type="EMBL" id="JACHHJ010000001">
    <property type="protein sequence ID" value="MBB6449080.1"/>
    <property type="molecule type" value="Genomic_DNA"/>
</dbReference>
<proteinExistence type="predicted"/>
<comment type="caution">
    <text evidence="2">The sequence shown here is derived from an EMBL/GenBank/DDBJ whole genome shotgun (WGS) entry which is preliminary data.</text>
</comment>
<organism evidence="2 3">
    <name type="scientific">Geomicrobium halophilum</name>
    <dbReference type="NCBI Taxonomy" id="549000"/>
    <lineage>
        <taxon>Bacteria</taxon>
        <taxon>Bacillati</taxon>
        <taxon>Bacillota</taxon>
        <taxon>Bacilli</taxon>
        <taxon>Bacillales</taxon>
        <taxon>Geomicrobium</taxon>
    </lineage>
</organism>
<evidence type="ECO:0000256" key="1">
    <source>
        <dbReference type="SAM" id="Phobius"/>
    </source>
</evidence>
<keyword evidence="1" id="KW-0472">Membrane</keyword>
<dbReference type="RefSeq" id="WP_184403004.1">
    <property type="nucleotide sequence ID" value="NZ_JACHHJ010000001.1"/>
</dbReference>
<keyword evidence="1" id="KW-0812">Transmembrane</keyword>
<feature type="transmembrane region" description="Helical" evidence="1">
    <location>
        <begin position="34"/>
        <end position="55"/>
    </location>
</feature>
<gene>
    <name evidence="2" type="ORF">HNR44_001029</name>
</gene>
<protein>
    <submittedName>
        <fullName evidence="2">Uncharacterized protein</fullName>
    </submittedName>
</protein>